<dbReference type="InterPro" id="IPR004919">
    <property type="entry name" value="GmrSD_N"/>
</dbReference>
<evidence type="ECO:0000259" key="1">
    <source>
        <dbReference type="Pfam" id="PF03235"/>
    </source>
</evidence>
<organism evidence="2 3">
    <name type="scientific">Halomonas pelophila</name>
    <dbReference type="NCBI Taxonomy" id="3151122"/>
    <lineage>
        <taxon>Bacteria</taxon>
        <taxon>Pseudomonadati</taxon>
        <taxon>Pseudomonadota</taxon>
        <taxon>Gammaproteobacteria</taxon>
        <taxon>Oceanospirillales</taxon>
        <taxon>Halomonadaceae</taxon>
        <taxon>Halomonas</taxon>
    </lineage>
</organism>
<protein>
    <submittedName>
        <fullName evidence="2">DUF262 domain-containing protein</fullName>
    </submittedName>
</protein>
<dbReference type="EMBL" id="JBEGCI010000008">
    <property type="protein sequence ID" value="MEQ6889069.1"/>
    <property type="molecule type" value="Genomic_DNA"/>
</dbReference>
<proteinExistence type="predicted"/>
<keyword evidence="3" id="KW-1185">Reference proteome</keyword>
<evidence type="ECO:0000313" key="3">
    <source>
        <dbReference type="Proteomes" id="UP001472978"/>
    </source>
</evidence>
<accession>A0ABV1N5R3</accession>
<evidence type="ECO:0000313" key="2">
    <source>
        <dbReference type="EMBL" id="MEQ6889069.1"/>
    </source>
</evidence>
<dbReference type="RefSeq" id="WP_349758598.1">
    <property type="nucleotide sequence ID" value="NZ_JBEGCI010000008.1"/>
</dbReference>
<dbReference type="Pfam" id="PF03235">
    <property type="entry name" value="GmrSD_N"/>
    <property type="match status" value="1"/>
</dbReference>
<gene>
    <name evidence="2" type="ORF">ABE957_10335</name>
</gene>
<reference evidence="2 3" key="1">
    <citation type="submission" date="2024-05" db="EMBL/GenBank/DDBJ databases">
        <title>Halomonas sp. CS7 16S ribosomal RNA gene Genome sequencing and assembly.</title>
        <authorList>
            <person name="Yook S."/>
        </authorList>
    </citation>
    <scope>NUCLEOTIDE SEQUENCE [LARGE SCALE GENOMIC DNA]</scope>
    <source>
        <strain evidence="2 3">CS7</strain>
    </source>
</reference>
<sequence length="745" mass="84258">MKISTLLDQIDNGQTALPEFQRGYVWNRDQVRGLMTSLYKRYPVGSLLSWATDASNVGHRGDHQLNAGTVNLLLDGQQRITSLYGIVRGKPPAFFDGDERAFTDLYFNVESEEFSFYMPSRMANDPKWISVTRLMGEGSEGMTKHLLSSGEISIDDLSAILNRLNRLRDVRDIEVHVEQISGEDKTLDVVVDIFNKVNSGGTKLSKGDLALARICSTQPDARARMRQALEDWKAQGFHFSLDWLLRCITTLTTNEARFVFIHDLDGQQFVSGLNKAIKHISYLLDVIGDRLGLDHQQVLTGHYAFPVLVRHIEEQGGKITDKSSQDAMLYWYIHSAIWGRYSGSTESVLSRDLDILLDNQPDGIQALIQELHLWRGSLKVRADHFSGHTRGNRFYSLLYMLTRVGEAKDWGLGIALKKNMLGSNSSLELHHIFPKHRLREYGYDRKQINSLANFCFLTKGSNLSISNRLPVEYFEEVRGNYPAALQSQWVPMDETLWQIDRYPEFLKARRELLAQATNALLDELYPFDDSYETASTPAPSRDIPGGIESEEEELQLRDLQQWMEAQKLPSGELEHELVDAHTGIPRAILDLAWPDGFQPGLDGPAVLLLNEESEVVMAASKAGYQVFEEIDKLKRHVAEHILDDPYAVLPGWAQHLSKEAIPIAEWVMDNELPEPVVGQDVQDGSKTVVGSFELAWPERKIGIWTDQGRANPIPETLVGWHLYSLEEVREAPTLLTHRLKEASAA</sequence>
<dbReference type="Proteomes" id="UP001472978">
    <property type="component" value="Unassembled WGS sequence"/>
</dbReference>
<comment type="caution">
    <text evidence="2">The sequence shown here is derived from an EMBL/GenBank/DDBJ whole genome shotgun (WGS) entry which is preliminary data.</text>
</comment>
<feature type="domain" description="GmrSD restriction endonucleases N-terminal" evidence="1">
    <location>
        <begin position="3"/>
        <end position="214"/>
    </location>
</feature>
<dbReference type="PANTHER" id="PTHR37292">
    <property type="entry name" value="VNG6097C"/>
    <property type="match status" value="1"/>
</dbReference>
<name>A0ABV1N5R3_9GAMM</name>
<dbReference type="PANTHER" id="PTHR37292:SF2">
    <property type="entry name" value="DUF262 DOMAIN-CONTAINING PROTEIN"/>
    <property type="match status" value="1"/>
</dbReference>